<evidence type="ECO:0000313" key="2">
    <source>
        <dbReference type="EMBL" id="STI18743.1"/>
    </source>
</evidence>
<sequence length="184" mass="20705">MCTHPDNWKLVRRKPEAEDSARENGFDLQGGPAAPWTRGNNCPRVQETDNNGTEQPEERPAPWPQLPDGVEVNEWMRSLKRHERRALMRSLRDKQAKNSSDEMQSWTQSRKQQRPLPDNHELLAKNGGSLLNLSACISVNNRCSTCYGAAVCTLTAASLHRRDLKLYANRIPARTAESRSSGSA</sequence>
<evidence type="ECO:0000313" key="3">
    <source>
        <dbReference type="Proteomes" id="UP000254159"/>
    </source>
</evidence>
<feature type="region of interest" description="Disordered" evidence="1">
    <location>
        <begin position="1"/>
        <end position="70"/>
    </location>
</feature>
<feature type="region of interest" description="Disordered" evidence="1">
    <location>
        <begin position="87"/>
        <end position="121"/>
    </location>
</feature>
<feature type="compositionally biased region" description="Basic and acidic residues" evidence="1">
    <location>
        <begin position="1"/>
        <end position="25"/>
    </location>
</feature>
<dbReference type="AlphaFoldDB" id="A0A376RLK7"/>
<dbReference type="EMBL" id="UGCD01000002">
    <property type="protein sequence ID" value="STI18743.1"/>
    <property type="molecule type" value="Genomic_DNA"/>
</dbReference>
<organism evidence="2 3">
    <name type="scientific">Escherichia coli</name>
    <dbReference type="NCBI Taxonomy" id="562"/>
    <lineage>
        <taxon>Bacteria</taxon>
        <taxon>Pseudomonadati</taxon>
        <taxon>Pseudomonadota</taxon>
        <taxon>Gammaproteobacteria</taxon>
        <taxon>Enterobacterales</taxon>
        <taxon>Enterobacteriaceae</taxon>
        <taxon>Escherichia</taxon>
    </lineage>
</organism>
<name>A0A376RLK7_ECOLX</name>
<accession>A0A376RLK7</accession>
<feature type="compositionally biased region" description="Basic and acidic residues" evidence="1">
    <location>
        <begin position="90"/>
        <end position="100"/>
    </location>
</feature>
<evidence type="ECO:0000256" key="1">
    <source>
        <dbReference type="SAM" id="MobiDB-lite"/>
    </source>
</evidence>
<proteinExistence type="predicted"/>
<reference evidence="2 3" key="1">
    <citation type="submission" date="2018-06" db="EMBL/GenBank/DDBJ databases">
        <authorList>
            <consortium name="Pathogen Informatics"/>
            <person name="Doyle S."/>
        </authorList>
    </citation>
    <scope>NUCLEOTIDE SEQUENCE [LARGE SCALE GENOMIC DNA]</scope>
    <source>
        <strain evidence="2 3">NCTC10865</strain>
    </source>
</reference>
<gene>
    <name evidence="2" type="ORF">NCTC10865_04085</name>
</gene>
<dbReference type="Proteomes" id="UP000254159">
    <property type="component" value="Unassembled WGS sequence"/>
</dbReference>
<feature type="compositionally biased region" description="Polar residues" evidence="1">
    <location>
        <begin position="101"/>
        <end position="110"/>
    </location>
</feature>
<protein>
    <submittedName>
        <fullName evidence="2">Phage replication protein</fullName>
    </submittedName>
</protein>